<dbReference type="Pfam" id="PF22679">
    <property type="entry name" value="T1R_D3-like"/>
    <property type="match status" value="1"/>
</dbReference>
<reference evidence="12" key="1">
    <citation type="submission" date="2011-09" db="EMBL/GenBank/DDBJ databases">
        <title>Complete sequence of Halovivax ruber XH-70.</title>
        <authorList>
            <consortium name="US DOE Joint Genome Institute"/>
            <person name="Lucas S."/>
            <person name="Han J."/>
            <person name="Lapidus A."/>
            <person name="Cheng J.-F."/>
            <person name="Goodwin L."/>
            <person name="Pitluck S."/>
            <person name="Peters L."/>
            <person name="Mikhailova N."/>
            <person name="Davenport K."/>
            <person name="Detter J.C."/>
            <person name="Han C."/>
            <person name="Tapia R."/>
            <person name="Land M."/>
            <person name="Hauser L."/>
            <person name="Kyrpides N."/>
            <person name="Ivanova N."/>
            <person name="Pagani I."/>
            <person name="Sproer C."/>
            <person name="Anderson I."/>
            <person name="Woyke T."/>
        </authorList>
    </citation>
    <scope>NUCLEOTIDE SEQUENCE</scope>
    <source>
        <strain evidence="12">XH-70</strain>
    </source>
</reference>
<evidence type="ECO:0000256" key="6">
    <source>
        <dbReference type="ARBA" id="ARBA00022747"/>
    </source>
</evidence>
<dbReference type="GO" id="GO:0003677">
    <property type="term" value="F:DNA binding"/>
    <property type="evidence" value="ECO:0007669"/>
    <property type="project" value="UniProtKB-KW"/>
</dbReference>
<organism evidence="12 13">
    <name type="scientific">Halovivax ruber (strain DSM 18193 / JCM 13892 / XH-70)</name>
    <dbReference type="NCBI Taxonomy" id="797302"/>
    <lineage>
        <taxon>Archaea</taxon>
        <taxon>Methanobacteriati</taxon>
        <taxon>Methanobacteriota</taxon>
        <taxon>Stenosarchaea group</taxon>
        <taxon>Halobacteria</taxon>
        <taxon>Halobacteriales</taxon>
        <taxon>Natrialbaceae</taxon>
        <taxon>Halovivax</taxon>
    </lineage>
</organism>
<dbReference type="GO" id="GO:0009307">
    <property type="term" value="P:DNA restriction-modification system"/>
    <property type="evidence" value="ECO:0007669"/>
    <property type="project" value="UniProtKB-KW"/>
</dbReference>
<dbReference type="InterPro" id="IPR027417">
    <property type="entry name" value="P-loop_NTPase"/>
</dbReference>
<keyword evidence="13" id="KW-1185">Reference proteome</keyword>
<dbReference type="GO" id="GO:0120545">
    <property type="term" value="F:nucleic acid conformation isomerase activity"/>
    <property type="evidence" value="ECO:0007669"/>
    <property type="project" value="UniProtKB-ARBA"/>
</dbReference>
<dbReference type="OrthoDB" id="11429at2157"/>
<name>L0ICS4_HALRX</name>
<dbReference type="Proteomes" id="UP000010846">
    <property type="component" value="Chromosome"/>
</dbReference>
<evidence type="ECO:0000256" key="8">
    <source>
        <dbReference type="ARBA" id="ARBA00022801"/>
    </source>
</evidence>
<evidence type="ECO:0000256" key="3">
    <source>
        <dbReference type="ARBA" id="ARBA00012654"/>
    </source>
</evidence>
<keyword evidence="5" id="KW-0547">Nucleotide-binding</keyword>
<dbReference type="InterPro" id="IPR055180">
    <property type="entry name" value="HsdR_RecA-like_helicase_dom_2"/>
</dbReference>
<proteinExistence type="inferred from homology"/>
<dbReference type="InterPro" id="IPR040980">
    <property type="entry name" value="SWI2_SNF2"/>
</dbReference>
<evidence type="ECO:0000259" key="11">
    <source>
        <dbReference type="PROSITE" id="PS51192"/>
    </source>
</evidence>
<dbReference type="EC" id="3.1.21.3" evidence="3"/>
<comment type="catalytic activity">
    <reaction evidence="1">
        <text>Endonucleolytic cleavage of DNA to give random double-stranded fragments with terminal 5'-phosphates, ATP is simultaneously hydrolyzed.</text>
        <dbReference type="EC" id="3.1.21.3"/>
    </reaction>
</comment>
<evidence type="ECO:0000256" key="1">
    <source>
        <dbReference type="ARBA" id="ARBA00000851"/>
    </source>
</evidence>
<keyword evidence="6" id="KW-0680">Restriction system</keyword>
<dbReference type="EMBL" id="CP003050">
    <property type="protein sequence ID" value="AGB16564.1"/>
    <property type="molecule type" value="Genomic_DNA"/>
</dbReference>
<keyword evidence="4" id="KW-0540">Nuclease</keyword>
<accession>L0ICS4</accession>
<dbReference type="KEGG" id="hru:Halru_1967"/>
<dbReference type="HOGENOM" id="CLU_005762_0_0_2"/>
<dbReference type="eggNOG" id="arCOG00878">
    <property type="taxonomic scope" value="Archaea"/>
</dbReference>
<dbReference type="Pfam" id="PF04313">
    <property type="entry name" value="HSDR_N"/>
    <property type="match status" value="1"/>
</dbReference>
<dbReference type="CDD" id="cd18800">
    <property type="entry name" value="SF2_C_EcoR124I-like"/>
    <property type="match status" value="1"/>
</dbReference>
<dbReference type="Pfam" id="PF18766">
    <property type="entry name" value="SWI2_SNF2"/>
    <property type="match status" value="1"/>
</dbReference>
<keyword evidence="8" id="KW-0378">Hydrolase</keyword>
<dbReference type="SMART" id="SM00487">
    <property type="entry name" value="DEXDc"/>
    <property type="match status" value="1"/>
</dbReference>
<dbReference type="GO" id="GO:0009035">
    <property type="term" value="F:type I site-specific deoxyribonuclease activity"/>
    <property type="evidence" value="ECO:0007669"/>
    <property type="project" value="UniProtKB-EC"/>
</dbReference>
<gene>
    <name evidence="12" type="ordered locus">Halru_1967</name>
</gene>
<evidence type="ECO:0000256" key="5">
    <source>
        <dbReference type="ARBA" id="ARBA00022741"/>
    </source>
</evidence>
<evidence type="ECO:0000313" key="13">
    <source>
        <dbReference type="Proteomes" id="UP000010846"/>
    </source>
</evidence>
<protein>
    <recommendedName>
        <fullName evidence="3">type I site-specific deoxyribonuclease</fullName>
        <ecNumber evidence="3">3.1.21.3</ecNumber>
    </recommendedName>
</protein>
<keyword evidence="10" id="KW-0238">DNA-binding</keyword>
<dbReference type="Gene3D" id="3.90.1570.50">
    <property type="match status" value="1"/>
</dbReference>
<dbReference type="InterPro" id="IPR014001">
    <property type="entry name" value="Helicase_ATP-bd"/>
</dbReference>
<dbReference type="REBASE" id="58767">
    <property type="entry name" value="HruXH70ORF1973P"/>
</dbReference>
<dbReference type="Gene3D" id="3.40.50.300">
    <property type="entry name" value="P-loop containing nucleotide triphosphate hydrolases"/>
    <property type="match status" value="2"/>
</dbReference>
<dbReference type="SUPFAM" id="SSF52540">
    <property type="entry name" value="P-loop containing nucleoside triphosphate hydrolases"/>
    <property type="match status" value="2"/>
</dbReference>
<evidence type="ECO:0000256" key="7">
    <source>
        <dbReference type="ARBA" id="ARBA00022759"/>
    </source>
</evidence>
<dbReference type="PROSITE" id="PS51192">
    <property type="entry name" value="HELICASE_ATP_BIND_1"/>
    <property type="match status" value="1"/>
</dbReference>
<sequence>MTKSVPTEGGLQRSVLQWLDGLGWETYGLGEGHGATVLDERYGRTRSEVIYWDLLAEAVVDLNDELTADNVDRFLNSFRRDLDHDNLFDGNQAFHELLTKGKKHTVDQQHNGTKTIYADLIDFDEPEKNRLHAVDEFAITRRGSIRPDVTLLVNGIPIVQLELKSVTQDADVYDAISDLQEYEETVPRAFVPTLFNVAADQRTLQYGAVGAAREFYQGWTTAPDAYESENDVEQAVHALLNPTTLLDILKHFVFYERQADQDAKIVPRHMQYYAVREILERVDRGEHRKGLIWHTQGSGKSFTMLFAAKNLLERDILDAPQLFIVVDTDKLNSQMRDQLANLSFERWTEAESIEGLEATIAAGRSELVVTTIQKFQDVDPGVGATDEAVVLSDEAHRFMEADLKSRLDAALPDAYQFGFTGTPVREGDRDKDRNTFDEFSPEGEEYLHRYSIKDGIDDELILPVFFRLRHEMEWDVDETGLDEEFDEAFATLPTDEKLAVIRDHVTSRMLAEIEPRVERVVDEIDDHFDGVAKNGWKGMVVTPSRESAAMYGERLIDRRGEDAVEVLFTATNDDPDLLQQFHTDSGERDEIVRGFKKKDEPKLLVVHNMLLTGFDAPVLKTMYLDRELRDHTLMQAIARTNRPADGKENGEIVDFQGVFENIDDALDYDDTTRQYAAQDREKLFEKLENQLDAVLDIFEGIPREDSQETVDACLDRVSSQPEKGEFKRNFRRLQDLYESVSPDRRLVEEGIVEDYGWLGRIHTAFQRTANRSKRPEDEMREKTREIIEEHVNIGEIKREYPVYELGAEYLDDLDHLSSDAAKATTIAHAIKESTQPRMGQNPRYERLSERVTDIVDEWRAGDRTDPETVEALREVEAAVLEVDEEANERGMTDAEFAIFTDLTEERDTELSEDTAATLAGDIVSEFDDRIDTSYQGWETNPKTVQQIELVLLDVLVKTHQRGDLVTDAFIDAVHTYLIQNYVADE</sequence>
<evidence type="ECO:0000256" key="2">
    <source>
        <dbReference type="ARBA" id="ARBA00008598"/>
    </source>
</evidence>
<evidence type="ECO:0000256" key="4">
    <source>
        <dbReference type="ARBA" id="ARBA00022722"/>
    </source>
</evidence>
<evidence type="ECO:0000313" key="12">
    <source>
        <dbReference type="EMBL" id="AGB16564.1"/>
    </source>
</evidence>
<dbReference type="GO" id="GO:0005524">
    <property type="term" value="F:ATP binding"/>
    <property type="evidence" value="ECO:0007669"/>
    <property type="project" value="UniProtKB-KW"/>
</dbReference>
<comment type="similarity">
    <text evidence="2">Belongs to the HsdR family.</text>
</comment>
<dbReference type="CDD" id="cd22332">
    <property type="entry name" value="HsdR_N"/>
    <property type="match status" value="1"/>
</dbReference>
<feature type="domain" description="Helicase ATP-binding" evidence="11">
    <location>
        <begin position="281"/>
        <end position="441"/>
    </location>
</feature>
<dbReference type="RefSeq" id="WP_015301179.1">
    <property type="nucleotide sequence ID" value="NC_019964.1"/>
</dbReference>
<evidence type="ECO:0000256" key="9">
    <source>
        <dbReference type="ARBA" id="ARBA00022840"/>
    </source>
</evidence>
<dbReference type="PANTHER" id="PTHR30195:SF15">
    <property type="entry name" value="TYPE I RESTRICTION ENZYME HINDI ENDONUCLEASE SUBUNIT"/>
    <property type="match status" value="1"/>
</dbReference>
<dbReference type="NCBIfam" id="TIGR00348">
    <property type="entry name" value="hsdR"/>
    <property type="match status" value="1"/>
</dbReference>
<dbReference type="InterPro" id="IPR051268">
    <property type="entry name" value="Type-I_R_enzyme_R_subunit"/>
</dbReference>
<dbReference type="InterPro" id="IPR021810">
    <property type="entry name" value="T1RH-like_C"/>
</dbReference>
<dbReference type="InterPro" id="IPR007409">
    <property type="entry name" value="Restrct_endonuc_type1_HsdR_N"/>
</dbReference>
<keyword evidence="9" id="KW-0067">ATP-binding</keyword>
<dbReference type="GeneID" id="14377755"/>
<dbReference type="Pfam" id="PF11867">
    <property type="entry name" value="T1RH-like_C"/>
    <property type="match status" value="1"/>
</dbReference>
<keyword evidence="7" id="KW-0255">Endonuclease</keyword>
<dbReference type="AlphaFoldDB" id="L0ICS4"/>
<dbReference type="STRING" id="797302.Halru_1967"/>
<dbReference type="PANTHER" id="PTHR30195">
    <property type="entry name" value="TYPE I SITE-SPECIFIC DEOXYRIBONUCLEASE PROTEIN SUBUNIT M AND R"/>
    <property type="match status" value="1"/>
</dbReference>
<evidence type="ECO:0000256" key="10">
    <source>
        <dbReference type="ARBA" id="ARBA00023125"/>
    </source>
</evidence>
<dbReference type="InterPro" id="IPR004473">
    <property type="entry name" value="Restrct_endonuc_typeI_HsdR"/>
</dbReference>